<dbReference type="Proteomes" id="UP001203423">
    <property type="component" value="Unassembled WGS sequence"/>
</dbReference>
<proteinExistence type="predicted"/>
<reference evidence="2 3" key="1">
    <citation type="submission" date="2022-01" db="EMBL/GenBank/DDBJ databases">
        <title>Whole genome-based taxonomy of the Shewanellaceae.</title>
        <authorList>
            <person name="Martin-Rodriguez A.J."/>
        </authorList>
    </citation>
    <scope>NUCLEOTIDE SEQUENCE [LARGE SCALE GENOMIC DNA]</scope>
    <source>
        <strain evidence="2 3">DSM 17177</strain>
    </source>
</reference>
<name>A0ABT0LI41_9GAMM</name>
<evidence type="ECO:0008006" key="4">
    <source>
        <dbReference type="Google" id="ProtNLM"/>
    </source>
</evidence>
<feature type="region of interest" description="Disordered" evidence="1">
    <location>
        <begin position="1"/>
        <end position="98"/>
    </location>
</feature>
<feature type="compositionally biased region" description="Polar residues" evidence="1">
    <location>
        <begin position="88"/>
        <end position="98"/>
    </location>
</feature>
<evidence type="ECO:0000313" key="2">
    <source>
        <dbReference type="EMBL" id="MCL1127368.1"/>
    </source>
</evidence>
<gene>
    <name evidence="2" type="ORF">L2764_23560</name>
</gene>
<accession>A0ABT0LI41</accession>
<sequence length="98" mass="11559">DQQSQQDKQDQQSQQDKQDQQSQQDKQDQQSQQDKQEPLNAQEMTKDNTAPEEALPADMQRALRSLADDPQILLRNKMQLEYQKRHQNGAQPKDNQQW</sequence>
<comment type="caution">
    <text evidence="2">The sequence shown here is derived from an EMBL/GenBank/DDBJ whole genome shotgun (WGS) entry which is preliminary data.</text>
</comment>
<keyword evidence="3" id="KW-1185">Reference proteome</keyword>
<dbReference type="EMBL" id="JAKIKS010000150">
    <property type="protein sequence ID" value="MCL1127368.1"/>
    <property type="molecule type" value="Genomic_DNA"/>
</dbReference>
<evidence type="ECO:0000256" key="1">
    <source>
        <dbReference type="SAM" id="MobiDB-lite"/>
    </source>
</evidence>
<organism evidence="2 3">
    <name type="scientific">Shewanella surugensis</name>
    <dbReference type="NCBI Taxonomy" id="212020"/>
    <lineage>
        <taxon>Bacteria</taxon>
        <taxon>Pseudomonadati</taxon>
        <taxon>Pseudomonadota</taxon>
        <taxon>Gammaproteobacteria</taxon>
        <taxon>Alteromonadales</taxon>
        <taxon>Shewanellaceae</taxon>
        <taxon>Shewanella</taxon>
    </lineage>
</organism>
<protein>
    <recommendedName>
        <fullName evidence="4">Aerotolerance regulator BatC</fullName>
    </recommendedName>
</protein>
<feature type="non-terminal residue" evidence="2">
    <location>
        <position position="1"/>
    </location>
</feature>
<evidence type="ECO:0000313" key="3">
    <source>
        <dbReference type="Proteomes" id="UP001203423"/>
    </source>
</evidence>
<feature type="compositionally biased region" description="Low complexity" evidence="1">
    <location>
        <begin position="1"/>
        <end position="33"/>
    </location>
</feature>